<evidence type="ECO:0000256" key="1">
    <source>
        <dbReference type="SAM" id="MobiDB-lite"/>
    </source>
</evidence>
<evidence type="ECO:0000313" key="3">
    <source>
        <dbReference type="EMBL" id="GAA5533951.1"/>
    </source>
</evidence>
<feature type="compositionally biased region" description="Pro residues" evidence="1">
    <location>
        <begin position="129"/>
        <end position="143"/>
    </location>
</feature>
<comment type="caution">
    <text evidence="3">The sequence shown here is derived from an EMBL/GenBank/DDBJ whole genome shotgun (WGS) entry which is preliminary data.</text>
</comment>
<proteinExistence type="predicted"/>
<feature type="chain" id="PRO_5046027739" evidence="2">
    <location>
        <begin position="21"/>
        <end position="248"/>
    </location>
</feature>
<feature type="region of interest" description="Disordered" evidence="1">
    <location>
        <begin position="117"/>
        <end position="148"/>
    </location>
</feature>
<evidence type="ECO:0000313" key="4">
    <source>
        <dbReference type="Proteomes" id="UP001404956"/>
    </source>
</evidence>
<feature type="signal peptide" evidence="2">
    <location>
        <begin position="1"/>
        <end position="20"/>
    </location>
</feature>
<reference evidence="3 4" key="1">
    <citation type="submission" date="2024-02" db="EMBL/GenBank/DDBJ databases">
        <title>Deinococcus aluminii NBRC 112889.</title>
        <authorList>
            <person name="Ichikawa N."/>
            <person name="Katano-Makiyama Y."/>
            <person name="Hidaka K."/>
        </authorList>
    </citation>
    <scope>NUCLEOTIDE SEQUENCE [LARGE SCALE GENOMIC DNA]</scope>
    <source>
        <strain evidence="3 4">NBRC 112889</strain>
    </source>
</reference>
<evidence type="ECO:0000256" key="2">
    <source>
        <dbReference type="SAM" id="SignalP"/>
    </source>
</evidence>
<keyword evidence="2" id="KW-0732">Signal</keyword>
<dbReference type="Proteomes" id="UP001404956">
    <property type="component" value="Unassembled WGS sequence"/>
</dbReference>
<accession>A0ABP9XHE2</accession>
<protein>
    <submittedName>
        <fullName evidence="3">Uncharacterized protein</fullName>
    </submittedName>
</protein>
<gene>
    <name evidence="3" type="ORF">Dalu01_02359</name>
</gene>
<sequence>MKTRFLSWLTLLALAAPALAATDLNLTLTSQQASLTQTLRLGPGSLATLTFPDTVTDVTVTRDGLVDRKMVGNRVLLAGLTGHGSTPLLITTESGTYTWRVTLSNDTAGSIVSVTVRDPEATAQTSTPTPVPSPNTPAAPHPDAPVATADAPTLAFSTIKDGTTLVLHYRVQAGARPVTLDERQLSVQGPGGSVLVKPTLGLLVVPSGQTRYGTVTLSAADAGQTPVITWPYRVGLTQASAQQTVQVP</sequence>
<name>A0ABP9XHE2_9DEIO</name>
<keyword evidence="4" id="KW-1185">Reference proteome</keyword>
<dbReference type="RefSeq" id="WP_345454834.1">
    <property type="nucleotide sequence ID" value="NZ_BAABRV010000005.1"/>
</dbReference>
<organism evidence="3 4">
    <name type="scientific">Deinococcus aluminii</name>
    <dbReference type="NCBI Taxonomy" id="1656885"/>
    <lineage>
        <taxon>Bacteria</taxon>
        <taxon>Thermotogati</taxon>
        <taxon>Deinococcota</taxon>
        <taxon>Deinococci</taxon>
        <taxon>Deinococcales</taxon>
        <taxon>Deinococcaceae</taxon>
        <taxon>Deinococcus</taxon>
    </lineage>
</organism>
<dbReference type="EMBL" id="BAABRV010000005">
    <property type="protein sequence ID" value="GAA5533951.1"/>
    <property type="molecule type" value="Genomic_DNA"/>
</dbReference>